<evidence type="ECO:0000256" key="1">
    <source>
        <dbReference type="ARBA" id="ARBA00003788"/>
    </source>
</evidence>
<name>A0A1C2G4Y4_9GAMM</name>
<dbReference type="EC" id="1.4.4.2" evidence="4"/>
<sequence length="466" mass="49647">MPFIPHTAAETAAMLEATGARSLDDLFDEIPARLRSGPLTHVPEALTEHEIGRLMRERAAADGEFLTFVGAGAYEHHIPAAVWEIAGRGEFYTAYTPYQAEASQGTLQLLYEFQTMIASLVGLDVANASLYDGASALAEAVLMAVRLHGRSRRVLIPETVHPLYRQVVQTIVSAQAITLDLVPMDGAGTTDVGGLASRLAGAAGLVIPQPNFLGCLEDVHAMVAAARAAGVLAIGLVNPIACALIVPPGEWGPGCDIAVGEGQPLGAPLSSGGPYFGFMACRREHVRQMPGRIVGRTVDAAGHEAYTLTLQAREQHIRRSRATSNICTNQGLLVTAATVHMALLGPEGLRRVAAAAHANTAMLRARLEAIPGVRAAFPDTPFFHEVVLRLPVPVPEVLRALEAQGILGGCALGEFYPAFADSLLVCATETKTETDIAHYAHHLERIVTRRRLDPPCAYKDDNPRSP</sequence>
<dbReference type="Proteomes" id="UP000253250">
    <property type="component" value="Unassembled WGS sequence"/>
</dbReference>
<dbReference type="RefSeq" id="WP_065968668.1">
    <property type="nucleotide sequence ID" value="NZ_CP080624.1"/>
</dbReference>
<protein>
    <recommendedName>
        <fullName evidence="4">Probable glycine dehydrogenase (decarboxylating) subunit 1</fullName>
        <ecNumber evidence="4">1.4.4.2</ecNumber>
    </recommendedName>
    <alternativeName>
        <fullName evidence="4">Glycine cleavage system P-protein subunit 1</fullName>
    </alternativeName>
    <alternativeName>
        <fullName evidence="4">Glycine decarboxylase subunit 1</fullName>
    </alternativeName>
    <alternativeName>
        <fullName evidence="4">Glycine dehydrogenase (aminomethyl-transferring) subunit 1</fullName>
    </alternativeName>
</protein>
<dbReference type="HAMAP" id="MF_00712">
    <property type="entry name" value="GcvPA"/>
    <property type="match status" value="1"/>
</dbReference>
<evidence type="ECO:0000256" key="4">
    <source>
        <dbReference type="HAMAP-Rule" id="MF_00712"/>
    </source>
</evidence>
<evidence type="ECO:0000313" key="6">
    <source>
        <dbReference type="Proteomes" id="UP000253250"/>
    </source>
</evidence>
<accession>A0A1C2G4Y4</accession>
<keyword evidence="2 4" id="KW-0560">Oxidoreductase</keyword>
<comment type="subunit">
    <text evidence="4">The glycine cleavage system is composed of four proteins: P, T, L and H. In this organism, the P 'protein' is a heterodimer of two subunits.</text>
</comment>
<dbReference type="AlphaFoldDB" id="A0A1C2G4Y4"/>
<organism evidence="5 6">
    <name type="scientific">Acidiferrobacter thiooxydans</name>
    <dbReference type="NCBI Taxonomy" id="163359"/>
    <lineage>
        <taxon>Bacteria</taxon>
        <taxon>Pseudomonadati</taxon>
        <taxon>Pseudomonadota</taxon>
        <taxon>Gammaproteobacteria</taxon>
        <taxon>Acidiferrobacterales</taxon>
        <taxon>Acidiferrobacteraceae</taxon>
        <taxon>Acidiferrobacter</taxon>
    </lineage>
</organism>
<dbReference type="PANTHER" id="PTHR42806:SF1">
    <property type="entry name" value="GLYCINE DEHYDROGENASE (DECARBOXYLATING)"/>
    <property type="match status" value="1"/>
</dbReference>
<dbReference type="Gene3D" id="3.40.640.10">
    <property type="entry name" value="Type I PLP-dependent aspartate aminotransferase-like (Major domain)"/>
    <property type="match status" value="1"/>
</dbReference>
<dbReference type="InterPro" id="IPR023010">
    <property type="entry name" value="GcvPA"/>
</dbReference>
<evidence type="ECO:0000313" key="5">
    <source>
        <dbReference type="EMBL" id="RCN56889.1"/>
    </source>
</evidence>
<dbReference type="EMBL" id="PSYR01000002">
    <property type="protein sequence ID" value="RCN56889.1"/>
    <property type="molecule type" value="Genomic_DNA"/>
</dbReference>
<dbReference type="PIRSF" id="PIRSF006815">
    <property type="entry name" value="GcvPA"/>
    <property type="match status" value="1"/>
</dbReference>
<keyword evidence="6" id="KW-1185">Reference proteome</keyword>
<dbReference type="InterPro" id="IPR015422">
    <property type="entry name" value="PyrdxlP-dep_Trfase_small"/>
</dbReference>
<dbReference type="InterPro" id="IPR020581">
    <property type="entry name" value="GDC_P"/>
</dbReference>
<gene>
    <name evidence="4" type="primary">gcvPA</name>
    <name evidence="5" type="ORF">C4900_14225</name>
</gene>
<dbReference type="InterPro" id="IPR049315">
    <property type="entry name" value="GDC-P_N"/>
</dbReference>
<dbReference type="GO" id="GO:0004375">
    <property type="term" value="F:glycine dehydrogenase (decarboxylating) activity"/>
    <property type="evidence" value="ECO:0007669"/>
    <property type="project" value="UniProtKB-EC"/>
</dbReference>
<dbReference type="GO" id="GO:0009116">
    <property type="term" value="P:nucleoside metabolic process"/>
    <property type="evidence" value="ECO:0007669"/>
    <property type="project" value="InterPro"/>
</dbReference>
<dbReference type="InterPro" id="IPR015421">
    <property type="entry name" value="PyrdxlP-dep_Trfase_major"/>
</dbReference>
<comment type="caution">
    <text evidence="5">The sequence shown here is derived from an EMBL/GenBank/DDBJ whole genome shotgun (WGS) entry which is preliminary data.</text>
</comment>
<dbReference type="SUPFAM" id="SSF53383">
    <property type="entry name" value="PLP-dependent transferases"/>
    <property type="match status" value="1"/>
</dbReference>
<comment type="catalytic activity">
    <reaction evidence="3 4">
        <text>N(6)-[(R)-lipoyl]-L-lysyl-[glycine-cleavage complex H protein] + glycine + H(+) = N(6)-[(R)-S(8)-aminomethyldihydrolipoyl]-L-lysyl-[glycine-cleavage complex H protein] + CO2</text>
        <dbReference type="Rhea" id="RHEA:24304"/>
        <dbReference type="Rhea" id="RHEA-COMP:10494"/>
        <dbReference type="Rhea" id="RHEA-COMP:10495"/>
        <dbReference type="ChEBI" id="CHEBI:15378"/>
        <dbReference type="ChEBI" id="CHEBI:16526"/>
        <dbReference type="ChEBI" id="CHEBI:57305"/>
        <dbReference type="ChEBI" id="CHEBI:83099"/>
        <dbReference type="ChEBI" id="CHEBI:83143"/>
        <dbReference type="EC" id="1.4.4.2"/>
    </reaction>
</comment>
<dbReference type="OrthoDB" id="9801272at2"/>
<dbReference type="PANTHER" id="PTHR42806">
    <property type="entry name" value="GLYCINE CLEAVAGE SYSTEM P-PROTEIN"/>
    <property type="match status" value="1"/>
</dbReference>
<comment type="function">
    <text evidence="1 4">The glycine cleavage system catalyzes the degradation of glycine. The P protein binds the alpha-amino group of glycine through its pyridoxal phosphate cofactor; CO(2) is released and the remaining methylamine moiety is then transferred to the lipoamide cofactor of the H protein.</text>
</comment>
<reference evidence="5 6" key="1">
    <citation type="submission" date="2018-02" db="EMBL/GenBank/DDBJ databases">
        <title>Insights into the biology of acidophilic members of the Acidiferrobacteraceae family derived from comparative genomic analyses.</title>
        <authorList>
            <person name="Issotta F."/>
            <person name="Thyssen C."/>
            <person name="Mena C."/>
            <person name="Moya A."/>
            <person name="Bellenberg S."/>
            <person name="Sproer C."/>
            <person name="Covarrubias P.C."/>
            <person name="Sand W."/>
            <person name="Quatrini R."/>
            <person name="Vera M."/>
        </authorList>
    </citation>
    <scope>NUCLEOTIDE SEQUENCE [LARGE SCALE GENOMIC DNA]</scope>
    <source>
        <strain evidence="6">m-1</strain>
    </source>
</reference>
<dbReference type="CDD" id="cd00613">
    <property type="entry name" value="GDC-P"/>
    <property type="match status" value="1"/>
</dbReference>
<comment type="similarity">
    <text evidence="4">Belongs to the GcvP family. N-terminal subunit subfamily.</text>
</comment>
<dbReference type="GO" id="GO:0019464">
    <property type="term" value="P:glycine decarboxylation via glycine cleavage system"/>
    <property type="evidence" value="ECO:0007669"/>
    <property type="project" value="UniProtKB-UniRule"/>
</dbReference>
<dbReference type="InterPro" id="IPR015424">
    <property type="entry name" value="PyrdxlP-dep_Trfase"/>
</dbReference>
<dbReference type="Gene3D" id="3.90.1150.10">
    <property type="entry name" value="Aspartate Aminotransferase, domain 1"/>
    <property type="match status" value="1"/>
</dbReference>
<evidence type="ECO:0000256" key="3">
    <source>
        <dbReference type="ARBA" id="ARBA00049026"/>
    </source>
</evidence>
<dbReference type="STRING" id="163359.A9R16_06235"/>
<proteinExistence type="inferred from homology"/>
<dbReference type="Pfam" id="PF02347">
    <property type="entry name" value="GDC-P"/>
    <property type="match status" value="1"/>
</dbReference>
<dbReference type="NCBIfam" id="NF001696">
    <property type="entry name" value="PRK00451.1"/>
    <property type="match status" value="1"/>
</dbReference>
<evidence type="ECO:0000256" key="2">
    <source>
        <dbReference type="ARBA" id="ARBA00023002"/>
    </source>
</evidence>